<dbReference type="InterPro" id="IPR051374">
    <property type="entry name" value="Ataxin-10/CTR86_families"/>
</dbReference>
<dbReference type="SUPFAM" id="SSF48371">
    <property type="entry name" value="ARM repeat"/>
    <property type="match status" value="1"/>
</dbReference>
<reference evidence="8" key="1">
    <citation type="submission" date="2025-08" db="UniProtKB">
        <authorList>
            <consortium name="RefSeq"/>
        </authorList>
    </citation>
    <scope>IDENTIFICATION</scope>
    <source>
        <tissue evidence="8">Whole body</tissue>
    </source>
</reference>
<dbReference type="Gene3D" id="1.25.10.10">
    <property type="entry name" value="Leucine-rich Repeat Variant"/>
    <property type="match status" value="1"/>
</dbReference>
<dbReference type="RefSeq" id="XP_015186462.1">
    <property type="nucleotide sequence ID" value="XM_015330976.1"/>
</dbReference>
<dbReference type="InterPro" id="IPR016024">
    <property type="entry name" value="ARM-type_fold"/>
</dbReference>
<feature type="domain" description="Ataxin-10" evidence="6">
    <location>
        <begin position="414"/>
        <end position="509"/>
    </location>
</feature>
<evidence type="ECO:0000256" key="5">
    <source>
        <dbReference type="ARBA" id="ARBA00045173"/>
    </source>
</evidence>
<evidence type="ECO:0000256" key="2">
    <source>
        <dbReference type="ARBA" id="ARBA00018804"/>
    </source>
</evidence>
<dbReference type="Proteomes" id="UP000694924">
    <property type="component" value="Unplaced"/>
</dbReference>
<keyword evidence="7" id="KW-1185">Reference proteome</keyword>
<keyword evidence="4" id="KW-0131">Cell cycle</keyword>
<evidence type="ECO:0000313" key="7">
    <source>
        <dbReference type="Proteomes" id="UP000694924"/>
    </source>
</evidence>
<evidence type="ECO:0000256" key="4">
    <source>
        <dbReference type="ARBA" id="ARBA00023306"/>
    </source>
</evidence>
<dbReference type="GeneID" id="107071730"/>
<dbReference type="Pfam" id="PF09759">
    <property type="entry name" value="Atx10homo_assoc"/>
    <property type="match status" value="1"/>
</dbReference>
<comment type="similarity">
    <text evidence="1">Belongs to the ataxin-10 family.</text>
</comment>
<dbReference type="InterPro" id="IPR019156">
    <property type="entry name" value="Ataxin-10_domain"/>
</dbReference>
<organism evidence="7 8">
    <name type="scientific">Polistes dominula</name>
    <name type="common">European paper wasp</name>
    <name type="synonym">Vespa dominula</name>
    <dbReference type="NCBI Taxonomy" id="743375"/>
    <lineage>
        <taxon>Eukaryota</taxon>
        <taxon>Metazoa</taxon>
        <taxon>Ecdysozoa</taxon>
        <taxon>Arthropoda</taxon>
        <taxon>Hexapoda</taxon>
        <taxon>Insecta</taxon>
        <taxon>Pterygota</taxon>
        <taxon>Neoptera</taxon>
        <taxon>Endopterygota</taxon>
        <taxon>Hymenoptera</taxon>
        <taxon>Apocrita</taxon>
        <taxon>Aculeata</taxon>
        <taxon>Vespoidea</taxon>
        <taxon>Vespidae</taxon>
        <taxon>Polistinae</taxon>
        <taxon>Polistini</taxon>
        <taxon>Polistes</taxon>
    </lineage>
</organism>
<protein>
    <recommendedName>
        <fullName evidence="2">Ataxin-10</fullName>
    </recommendedName>
</protein>
<evidence type="ECO:0000313" key="8">
    <source>
        <dbReference type="RefSeq" id="XP_015186462.1"/>
    </source>
</evidence>
<accession>A0ABM1J1X5</accession>
<evidence type="ECO:0000256" key="1">
    <source>
        <dbReference type="ARBA" id="ARBA00008384"/>
    </source>
</evidence>
<comment type="function">
    <text evidence="5">May play a role in the regulation of cytokinesis. May play a role in signaling by stimulating protein glycosylation. Induces neuritogenesis by activating the Ras-MAP kinase pathway and is necessary for the survival of cerebellar neurons. Does not appear to play a major role in ciliogenesis.</text>
</comment>
<dbReference type="PANTHER" id="PTHR13255:SF0">
    <property type="entry name" value="ATAXIN-10"/>
    <property type="match status" value="1"/>
</dbReference>
<evidence type="ECO:0000259" key="6">
    <source>
        <dbReference type="Pfam" id="PF09759"/>
    </source>
</evidence>
<evidence type="ECO:0000256" key="3">
    <source>
        <dbReference type="ARBA" id="ARBA00022618"/>
    </source>
</evidence>
<dbReference type="InterPro" id="IPR011989">
    <property type="entry name" value="ARM-like"/>
</dbReference>
<sequence length="519" mass="60049">MDLMMDNNKVFNILNTILVTRRWNDLYQNLNPMAFGITKPNQLYNVLAKVAELIVSENDNTPDKVTIILLKSLGNSCLNTYIHGDYDKDNNNDNGKYCRKLYGKLAEEYASKCKEELKEEKDTIFPYNGVAEWAIDYIIRNYNNSLSTERKEILRLCIQFLCNLYSFACNDINSLHCKSIKNHFVNATFQNTLIKCISLEDTTIVKSACMFVHNALKIFNRDNFIWDDNSYVCSQLLTKITDLECAKEALLCLFNQANIFEKVYEDITMEDKLNLLHIIHEQAKDVIYKNKKKNDTGFTFNRKLNKYLSDRFCKRSDLILKTKDTYLDNNFEPMEVVILLDILGVLTSEATDILYAIQENRSLLINCCYLLKSMHMYAREPNNYFKPIQNLSDVAPASTQKEENDLERHPAYGFKAGLIRVIGNMSYKNKQCQDIIRETDTIPLLFDCCNIDARNPLIMQWTILAVRNLCEDNVENQKVISTFTKVGVLENSFLKENGLTLQENEDGRTLGIVPLSEKR</sequence>
<proteinExistence type="inferred from homology"/>
<name>A0ABM1J1X5_POLDO</name>
<dbReference type="PANTHER" id="PTHR13255">
    <property type="entry name" value="ATAXIN-10"/>
    <property type="match status" value="1"/>
</dbReference>
<keyword evidence="3" id="KW-0132">Cell division</keyword>
<gene>
    <name evidence="8" type="primary">LOC107071730</name>
</gene>